<feature type="transmembrane region" description="Helical" evidence="2">
    <location>
        <begin position="241"/>
        <end position="267"/>
    </location>
</feature>
<keyword evidence="2" id="KW-1133">Transmembrane helix</keyword>
<feature type="region of interest" description="Disordered" evidence="1">
    <location>
        <begin position="555"/>
        <end position="577"/>
    </location>
</feature>
<feature type="compositionally biased region" description="Acidic residues" evidence="1">
    <location>
        <begin position="476"/>
        <end position="485"/>
    </location>
</feature>
<feature type="compositionally biased region" description="Polar residues" evidence="1">
    <location>
        <begin position="418"/>
        <end position="427"/>
    </location>
</feature>
<dbReference type="Pfam" id="PF01108">
    <property type="entry name" value="Tissue_fac"/>
    <property type="match status" value="1"/>
</dbReference>
<dbReference type="GO" id="GO:0004896">
    <property type="term" value="F:cytokine receptor activity"/>
    <property type="evidence" value="ECO:0007669"/>
    <property type="project" value="TreeGrafter"/>
</dbReference>
<sequence length="577" mass="63388">MYLSSEAVIREVQCESVSKAVSLGEWEVGCSLPHAPQKVRLVSEDFYSNLTWTLDTTSASSEFEVQIYASGSEYVLNWTRVNATCERMNVSWRCDLSSYFHDLYISYGARVRTVQGGATSNWTMSNELNHYRDVTLGPPEMELRVRGQELQVVVGTRLTPFRGKRVHELLRKIKCNISLYEGPRQVDHDPLPLCSERLPYRYSRSLKGDTLYCVHVQITFHNRKISRSRKCIKTSPEPPDLLSLGLILGCVVVALIMLGSPALLFIIRSVHPDSAKMRTPKTLQIVLNDDSKVVFWSSGPDESLKVDFIALDAIVEPVPEGMSEAEGETHVLHPLPGEYDFQHDHGYRSCSVPDSSEKEAYLGASFSWSSSQEGLGAAGQWEDYGSSDSDPIDSDSVPVCPARPSSSKEVNGGCTVHLTGTQGPKPTSQEKAEDAVYRGAGKAQQCPLDIPLDSVQLQASLGPLDEKALGDFFDSGSDESTEDNSLDSKSVTTGQEDESLLPYGQASEDVNICGYRSQDQPCSGYEARANAVSVPPASQNEVSAYFQRPKSSVVIGAPDSRSSDYDTEESGGFLRNT</sequence>
<feature type="region of interest" description="Disordered" evidence="1">
    <location>
        <begin position="377"/>
        <end position="438"/>
    </location>
</feature>
<dbReference type="AlphaFoldDB" id="A0AAV7MG93"/>
<dbReference type="PANTHER" id="PTHR20859">
    <property type="entry name" value="INTERFERON/INTERLEUKIN RECEPTOR"/>
    <property type="match status" value="1"/>
</dbReference>
<dbReference type="GO" id="GO:0005886">
    <property type="term" value="C:plasma membrane"/>
    <property type="evidence" value="ECO:0007669"/>
    <property type="project" value="TreeGrafter"/>
</dbReference>
<evidence type="ECO:0000256" key="2">
    <source>
        <dbReference type="SAM" id="Phobius"/>
    </source>
</evidence>
<dbReference type="EMBL" id="JANPWB010000014">
    <property type="protein sequence ID" value="KAJ1102443.1"/>
    <property type="molecule type" value="Genomic_DNA"/>
</dbReference>
<evidence type="ECO:0000313" key="6">
    <source>
        <dbReference type="Proteomes" id="UP001066276"/>
    </source>
</evidence>
<dbReference type="PANTHER" id="PTHR20859:SF84">
    <property type="entry name" value="INTERFERON ALPHA_BETA RECEPTOR 2"/>
    <property type="match status" value="1"/>
</dbReference>
<dbReference type="Proteomes" id="UP001066276">
    <property type="component" value="Chromosome 10"/>
</dbReference>
<keyword evidence="6" id="KW-1185">Reference proteome</keyword>
<keyword evidence="2" id="KW-0812">Transmembrane</keyword>
<name>A0AAV7MG93_PLEWA</name>
<dbReference type="InterPro" id="IPR015373">
    <property type="entry name" value="Interferon/interleukin_rcp_dom"/>
</dbReference>
<dbReference type="SUPFAM" id="SSF49265">
    <property type="entry name" value="Fibronectin type III"/>
    <property type="match status" value="2"/>
</dbReference>
<dbReference type="InterPro" id="IPR050650">
    <property type="entry name" value="Type-II_Cytokine-TF_Rcpt"/>
</dbReference>
<dbReference type="Gene3D" id="2.60.40.10">
    <property type="entry name" value="Immunoglobulins"/>
    <property type="match status" value="1"/>
</dbReference>
<feature type="domain" description="Interferon/interleukin receptor" evidence="4">
    <location>
        <begin position="135"/>
        <end position="234"/>
    </location>
</feature>
<evidence type="ECO:0000259" key="3">
    <source>
        <dbReference type="Pfam" id="PF01108"/>
    </source>
</evidence>
<accession>A0AAV7MG93</accession>
<gene>
    <name evidence="5" type="ORF">NDU88_007492</name>
</gene>
<organism evidence="5 6">
    <name type="scientific">Pleurodeles waltl</name>
    <name type="common">Iberian ribbed newt</name>
    <dbReference type="NCBI Taxonomy" id="8319"/>
    <lineage>
        <taxon>Eukaryota</taxon>
        <taxon>Metazoa</taxon>
        <taxon>Chordata</taxon>
        <taxon>Craniata</taxon>
        <taxon>Vertebrata</taxon>
        <taxon>Euteleostomi</taxon>
        <taxon>Amphibia</taxon>
        <taxon>Batrachia</taxon>
        <taxon>Caudata</taxon>
        <taxon>Salamandroidea</taxon>
        <taxon>Salamandridae</taxon>
        <taxon>Pleurodelinae</taxon>
        <taxon>Pleurodeles</taxon>
    </lineage>
</organism>
<dbReference type="InterPro" id="IPR013783">
    <property type="entry name" value="Ig-like_fold"/>
</dbReference>
<dbReference type="Pfam" id="PF09294">
    <property type="entry name" value="Interfer-bind"/>
    <property type="match status" value="1"/>
</dbReference>
<feature type="region of interest" description="Disordered" evidence="1">
    <location>
        <begin position="470"/>
        <end position="498"/>
    </location>
</feature>
<proteinExistence type="predicted"/>
<feature type="domain" description="Fibronectin type-III" evidence="3">
    <location>
        <begin position="34"/>
        <end position="122"/>
    </location>
</feature>
<evidence type="ECO:0000259" key="4">
    <source>
        <dbReference type="Pfam" id="PF09294"/>
    </source>
</evidence>
<comment type="caution">
    <text evidence="5">The sequence shown here is derived from an EMBL/GenBank/DDBJ whole genome shotgun (WGS) entry which is preliminary data.</text>
</comment>
<keyword evidence="2" id="KW-0472">Membrane</keyword>
<dbReference type="InterPro" id="IPR003961">
    <property type="entry name" value="FN3_dom"/>
</dbReference>
<reference evidence="5" key="1">
    <citation type="journal article" date="2022" name="bioRxiv">
        <title>Sequencing and chromosome-scale assembly of the giantPleurodeles waltlgenome.</title>
        <authorList>
            <person name="Brown T."/>
            <person name="Elewa A."/>
            <person name="Iarovenko S."/>
            <person name="Subramanian E."/>
            <person name="Araus A.J."/>
            <person name="Petzold A."/>
            <person name="Susuki M."/>
            <person name="Suzuki K.-i.T."/>
            <person name="Hayashi T."/>
            <person name="Toyoda A."/>
            <person name="Oliveira C."/>
            <person name="Osipova E."/>
            <person name="Leigh N.D."/>
            <person name="Simon A."/>
            <person name="Yun M.H."/>
        </authorList>
    </citation>
    <scope>NUCLEOTIDE SEQUENCE</scope>
    <source>
        <strain evidence="5">20211129_DDA</strain>
        <tissue evidence="5">Liver</tissue>
    </source>
</reference>
<protein>
    <submittedName>
        <fullName evidence="5">Uncharacterized protein</fullName>
    </submittedName>
</protein>
<evidence type="ECO:0000256" key="1">
    <source>
        <dbReference type="SAM" id="MobiDB-lite"/>
    </source>
</evidence>
<dbReference type="InterPro" id="IPR036116">
    <property type="entry name" value="FN3_sf"/>
</dbReference>
<evidence type="ECO:0000313" key="5">
    <source>
        <dbReference type="EMBL" id="KAJ1102443.1"/>
    </source>
</evidence>